<keyword evidence="2" id="KW-1185">Reference proteome</keyword>
<name>A0A0C9M1Z3_9FUNG</name>
<organism evidence="1">
    <name type="scientific">Mucor ambiguus</name>
    <dbReference type="NCBI Taxonomy" id="91626"/>
    <lineage>
        <taxon>Eukaryota</taxon>
        <taxon>Fungi</taxon>
        <taxon>Fungi incertae sedis</taxon>
        <taxon>Mucoromycota</taxon>
        <taxon>Mucoromycotina</taxon>
        <taxon>Mucoromycetes</taxon>
        <taxon>Mucorales</taxon>
        <taxon>Mucorineae</taxon>
        <taxon>Mucoraceae</taxon>
        <taxon>Mucor</taxon>
    </lineage>
</organism>
<evidence type="ECO:0000313" key="1">
    <source>
        <dbReference type="EMBL" id="GAN02596.1"/>
    </source>
</evidence>
<gene>
    <name evidence="1" type="ORF">MAM1_0024d02040</name>
</gene>
<dbReference type="AlphaFoldDB" id="A0A0C9M1Z3"/>
<sequence>MSPTKTPILLFHFSFNALDLVKLITTEKEVDDTSLSNDFIHGIQSTASLYQKLSKDEYATEVKPFVKEKEKALEKGFFAEDHQQTISTSELPEIQPRTKDDKRLELMQKLRSTPNTQLEGPHFYQLFVEDPTISEKLERIYGHKAHVQHLFQGFLSQSWTFNDGKRRGQHTEVSIFMRQHSPMMETNNALQCRLCDKQIKGKQRKNQMRKHMKDHALTAANDLPFEQVKVVIQDYFMHYFDVEWDASEMDKLAKERMLLSE</sequence>
<protein>
    <submittedName>
        <fullName evidence="1">Uncharacterized protein</fullName>
    </submittedName>
</protein>
<accession>A0A0C9M1Z3</accession>
<reference evidence="1" key="1">
    <citation type="submission" date="2014-09" db="EMBL/GenBank/DDBJ databases">
        <title>Draft genome sequence of an oleaginous Mucoromycotina fungus Mucor ambiguus NBRC6742.</title>
        <authorList>
            <person name="Takeda I."/>
            <person name="Yamane N."/>
            <person name="Morita T."/>
            <person name="Tamano K."/>
            <person name="Machida M."/>
            <person name="Baker S."/>
            <person name="Koike H."/>
        </authorList>
    </citation>
    <scope>NUCLEOTIDE SEQUENCE</scope>
    <source>
        <strain evidence="1">NBRC 6742</strain>
    </source>
</reference>
<proteinExistence type="predicted"/>
<evidence type="ECO:0000313" key="2">
    <source>
        <dbReference type="Proteomes" id="UP000053815"/>
    </source>
</evidence>
<dbReference type="Proteomes" id="UP000053815">
    <property type="component" value="Unassembled WGS sequence"/>
</dbReference>
<dbReference type="EMBL" id="DF836313">
    <property type="protein sequence ID" value="GAN02596.1"/>
    <property type="molecule type" value="Genomic_DNA"/>
</dbReference>